<feature type="domain" description="Carboxylesterase type B" evidence="5">
    <location>
        <begin position="2"/>
        <end position="475"/>
    </location>
</feature>
<protein>
    <recommendedName>
        <fullName evidence="4">Carboxylic ester hydrolase</fullName>
        <ecNumber evidence="4">3.1.1.-</ecNumber>
    </recommendedName>
</protein>
<dbReference type="PANTHER" id="PTHR11559">
    <property type="entry name" value="CARBOXYLESTERASE"/>
    <property type="match status" value="1"/>
</dbReference>
<dbReference type="Gene3D" id="3.40.50.1820">
    <property type="entry name" value="alpha/beta hydrolase"/>
    <property type="match status" value="1"/>
</dbReference>
<dbReference type="PRINTS" id="PR00878">
    <property type="entry name" value="CHOLNESTRASE"/>
</dbReference>
<dbReference type="InterPro" id="IPR000997">
    <property type="entry name" value="Cholinesterase"/>
</dbReference>
<dbReference type="Pfam" id="PF00135">
    <property type="entry name" value="COesterase"/>
    <property type="match status" value="1"/>
</dbReference>
<comment type="similarity">
    <text evidence="1 4">Belongs to the type-B carboxylesterase/lipase family.</text>
</comment>
<keyword evidence="2 4" id="KW-0378">Hydrolase</keyword>
<feature type="active site" description="Charge relay system" evidence="3">
    <location>
        <position position="307"/>
    </location>
</feature>
<evidence type="ECO:0000313" key="7">
    <source>
        <dbReference type="Proteomes" id="UP000563601"/>
    </source>
</evidence>
<reference evidence="6 7" key="1">
    <citation type="submission" date="2020-08" db="EMBL/GenBank/DDBJ databases">
        <title>Genomic Encyclopedia of Type Strains, Phase IV (KMG-IV): sequencing the most valuable type-strain genomes for metagenomic binning, comparative biology and taxonomic classification.</title>
        <authorList>
            <person name="Goeker M."/>
        </authorList>
    </citation>
    <scope>NUCLEOTIDE SEQUENCE [LARGE SCALE GENOMIC DNA]</scope>
    <source>
        <strain evidence="6 7">DSM 11525</strain>
    </source>
</reference>
<sequence length="520" mass="56420">MTTASGKLHGVKEDGLAVFRGIPYALPPVGERRWQPPAPQTAWEGARDAIDFGPACLQPEPRSASIYAEKYPAMSEDCLTLNVWAPEDARNAPVFVWIHGGALTSGSSRVPMYDGAALAQSGLVVVSINYRLGMLGYFAHAALSAESPEGVSGNYGLLDQIAALQWVQRNISAFGGNPENVTIAGESAGALSVMYLMVAPAARELFHRAIAQSAYMVTAPALKEKVYGQPPMEEVGSWLMDKLGAKANDMAALRAMDAAELINASSKTGYFPFVAVDGKVVPRQLVESFDRGEQAPVPMIAGFNSGEIRSLRFLLPPAPADAKAYEASIRKGYGELADTFLQHYPATNMEESMLAATRDAMYGWTAERLVARQSALDVPAYLYYFDHSYTSADDSGLHGFHAMEIPYIFGTAERTPPRWPKVPEDEVNSSMSAAMLGYWSSFARSGVPRAEKHPEWPPFAAGESYMHFAETARADKHLLPGVFELHEKVVCLRRAGGEIAWNWNVGVIAPPLPGEVKDCP</sequence>
<feature type="active site" description="Acyl-ester intermediate" evidence="3">
    <location>
        <position position="187"/>
    </location>
</feature>
<dbReference type="PROSITE" id="PS00122">
    <property type="entry name" value="CARBOXYLESTERASE_B_1"/>
    <property type="match status" value="1"/>
</dbReference>
<evidence type="ECO:0000256" key="2">
    <source>
        <dbReference type="ARBA" id="ARBA00022801"/>
    </source>
</evidence>
<evidence type="ECO:0000256" key="4">
    <source>
        <dbReference type="RuleBase" id="RU361235"/>
    </source>
</evidence>
<dbReference type="RefSeq" id="WP_202620616.1">
    <property type="nucleotide sequence ID" value="NZ_CP047491.1"/>
</dbReference>
<dbReference type="GO" id="GO:0004104">
    <property type="term" value="F:cholinesterase activity"/>
    <property type="evidence" value="ECO:0007669"/>
    <property type="project" value="InterPro"/>
</dbReference>
<dbReference type="Proteomes" id="UP000563601">
    <property type="component" value="Unassembled WGS sequence"/>
</dbReference>
<comment type="caution">
    <text evidence="6">The sequence shown here is derived from an EMBL/GenBank/DDBJ whole genome shotgun (WGS) entry which is preliminary data.</text>
</comment>
<gene>
    <name evidence="6" type="ORF">HNQ53_002214</name>
</gene>
<organism evidence="6 7">
    <name type="scientific">Microbulbifer hydrolyticus</name>
    <dbReference type="NCBI Taxonomy" id="48074"/>
    <lineage>
        <taxon>Bacteria</taxon>
        <taxon>Pseudomonadati</taxon>
        <taxon>Pseudomonadota</taxon>
        <taxon>Gammaproteobacteria</taxon>
        <taxon>Cellvibrionales</taxon>
        <taxon>Microbulbiferaceae</taxon>
        <taxon>Microbulbifer</taxon>
    </lineage>
</organism>
<dbReference type="InterPro" id="IPR019826">
    <property type="entry name" value="Carboxylesterase_B_AS"/>
</dbReference>
<proteinExistence type="inferred from homology"/>
<dbReference type="EC" id="3.1.1.-" evidence="4"/>
<dbReference type="AlphaFoldDB" id="A0AA89T4W3"/>
<dbReference type="InterPro" id="IPR002018">
    <property type="entry name" value="CarbesteraseB"/>
</dbReference>
<feature type="active site" description="Charge relay system" evidence="3">
    <location>
        <position position="401"/>
    </location>
</feature>
<dbReference type="InterPro" id="IPR050309">
    <property type="entry name" value="Type-B_Carboxylest/Lipase"/>
</dbReference>
<dbReference type="SUPFAM" id="SSF53474">
    <property type="entry name" value="alpha/beta-Hydrolases"/>
    <property type="match status" value="1"/>
</dbReference>
<evidence type="ECO:0000256" key="3">
    <source>
        <dbReference type="PIRSR" id="PIRSR600997-1"/>
    </source>
</evidence>
<evidence type="ECO:0000256" key="1">
    <source>
        <dbReference type="ARBA" id="ARBA00005964"/>
    </source>
</evidence>
<dbReference type="InterPro" id="IPR029058">
    <property type="entry name" value="AB_hydrolase_fold"/>
</dbReference>
<evidence type="ECO:0000313" key="6">
    <source>
        <dbReference type="EMBL" id="MBB5211989.1"/>
    </source>
</evidence>
<accession>A0AA89T4W3</accession>
<dbReference type="EMBL" id="JACHHR010000003">
    <property type="protein sequence ID" value="MBB5211989.1"/>
    <property type="molecule type" value="Genomic_DNA"/>
</dbReference>
<dbReference type="InterPro" id="IPR019819">
    <property type="entry name" value="Carboxylesterase_B_CS"/>
</dbReference>
<dbReference type="PROSITE" id="PS00941">
    <property type="entry name" value="CARBOXYLESTERASE_B_2"/>
    <property type="match status" value="1"/>
</dbReference>
<evidence type="ECO:0000259" key="5">
    <source>
        <dbReference type="Pfam" id="PF00135"/>
    </source>
</evidence>
<name>A0AA89T4W3_9GAMM</name>